<feature type="transmembrane region" description="Helical" evidence="5">
    <location>
        <begin position="145"/>
        <end position="173"/>
    </location>
</feature>
<dbReference type="InterPro" id="IPR035906">
    <property type="entry name" value="MetI-like_sf"/>
</dbReference>
<dbReference type="SUPFAM" id="SSF161098">
    <property type="entry name" value="MetI-like"/>
    <property type="match status" value="1"/>
</dbReference>
<keyword evidence="4 5" id="KW-0472">Membrane</keyword>
<feature type="transmembrane region" description="Helical" evidence="5">
    <location>
        <begin position="12"/>
        <end position="34"/>
    </location>
</feature>
<dbReference type="InterPro" id="IPR000515">
    <property type="entry name" value="MetI-like"/>
</dbReference>
<dbReference type="Pfam" id="PF00528">
    <property type="entry name" value="BPD_transp_1"/>
    <property type="match status" value="1"/>
</dbReference>
<comment type="subcellular location">
    <subcellularLocation>
        <location evidence="1">Membrane</location>
        <topology evidence="1">Multi-pass membrane protein</topology>
    </subcellularLocation>
</comment>
<dbReference type="PROSITE" id="PS50928">
    <property type="entry name" value="ABC_TM1"/>
    <property type="match status" value="1"/>
</dbReference>
<dbReference type="Pfam" id="PF12911">
    <property type="entry name" value="OppC_N"/>
    <property type="match status" value="1"/>
</dbReference>
<dbReference type="CDD" id="cd06261">
    <property type="entry name" value="TM_PBP2"/>
    <property type="match status" value="1"/>
</dbReference>
<evidence type="ECO:0000256" key="4">
    <source>
        <dbReference type="ARBA" id="ARBA00023136"/>
    </source>
</evidence>
<dbReference type="GO" id="GO:0055085">
    <property type="term" value="P:transmembrane transport"/>
    <property type="evidence" value="ECO:0007669"/>
    <property type="project" value="InterPro"/>
</dbReference>
<dbReference type="PANTHER" id="PTHR43839:SF3">
    <property type="entry name" value="OLIGOPEPTIDE ABC TRANSPORTER, PERMEASE PROTEIN"/>
    <property type="match status" value="1"/>
</dbReference>
<dbReference type="GO" id="GO:0005886">
    <property type="term" value="C:plasma membrane"/>
    <property type="evidence" value="ECO:0007669"/>
    <property type="project" value="UniProtKB-SubCell"/>
</dbReference>
<feature type="transmembrane region" description="Helical" evidence="5">
    <location>
        <begin position="266"/>
        <end position="284"/>
    </location>
</feature>
<dbReference type="PANTHER" id="PTHR43839">
    <property type="entry name" value="OPPC IN A BINDING PROTEIN-DEPENDENT TRANSPORT SYSTEM"/>
    <property type="match status" value="1"/>
</dbReference>
<gene>
    <name evidence="7" type="ORF">S01H4_04992</name>
</gene>
<protein>
    <recommendedName>
        <fullName evidence="6">ABC transmembrane type-1 domain-containing protein</fullName>
    </recommendedName>
</protein>
<feature type="transmembrane region" description="Helical" evidence="5">
    <location>
        <begin position="319"/>
        <end position="338"/>
    </location>
</feature>
<evidence type="ECO:0000256" key="2">
    <source>
        <dbReference type="ARBA" id="ARBA00022692"/>
    </source>
</evidence>
<evidence type="ECO:0000256" key="1">
    <source>
        <dbReference type="ARBA" id="ARBA00004141"/>
    </source>
</evidence>
<keyword evidence="3 5" id="KW-1133">Transmembrane helix</keyword>
<evidence type="ECO:0000259" key="6">
    <source>
        <dbReference type="PROSITE" id="PS50928"/>
    </source>
</evidence>
<evidence type="ECO:0000256" key="5">
    <source>
        <dbReference type="SAM" id="Phobius"/>
    </source>
</evidence>
<reference evidence="7" key="1">
    <citation type="journal article" date="2014" name="Front. Microbiol.">
        <title>High frequency of phylogenetically diverse reductive dehalogenase-homologous genes in deep subseafloor sedimentary metagenomes.</title>
        <authorList>
            <person name="Kawai M."/>
            <person name="Futagami T."/>
            <person name="Toyoda A."/>
            <person name="Takaki Y."/>
            <person name="Nishi S."/>
            <person name="Hori S."/>
            <person name="Arai W."/>
            <person name="Tsubouchi T."/>
            <person name="Morono Y."/>
            <person name="Uchiyama I."/>
            <person name="Ito T."/>
            <person name="Fujiyama A."/>
            <person name="Inagaki F."/>
            <person name="Takami H."/>
        </authorList>
    </citation>
    <scope>NUCLEOTIDE SEQUENCE</scope>
    <source>
        <strain evidence="7">Expedition CK06-06</strain>
    </source>
</reference>
<dbReference type="Gene3D" id="1.10.3720.10">
    <property type="entry name" value="MetI-like"/>
    <property type="match status" value="1"/>
</dbReference>
<accession>X1A5V7</accession>
<dbReference type="InterPro" id="IPR025966">
    <property type="entry name" value="OppC_N"/>
</dbReference>
<sequence length="351" mass="39211">MWRKFLKHKVAVLGAIILVILYVVVIFAGFFAPYDMLTQKTEYLYAPPFITKIRFIDNEGNFYFRPFIYRQIAERDPKTLRFVYNDDITKKDFIKFFIRGDEYTVLGFIKSDIHLFGVEEGGLFLLGTDQIGRDMLSRIIFGGRISLSIGIIGVIIIIIIGSILGTISGYFGGKTDNIIQRFIEVLRTIPQIPLWMTLAALLPPGLSPTLTYLGIVIILGLLGWPALARELRGKVLAIRDSDYIYAAEVSGAGTSRVIFKHIIPNVLSHIVVIATLTMPGMIIAESALSFLGLGIKPPMTSWGALLIKIRDIHTLRGHPWLLIPAGFIIISVLCFNFIGDALRDVSDPHSK</sequence>
<proteinExistence type="predicted"/>
<dbReference type="AlphaFoldDB" id="X1A5V7"/>
<dbReference type="EMBL" id="BART01001399">
    <property type="protein sequence ID" value="GAG68183.1"/>
    <property type="molecule type" value="Genomic_DNA"/>
</dbReference>
<feature type="transmembrane region" description="Helical" evidence="5">
    <location>
        <begin position="209"/>
        <end position="227"/>
    </location>
</feature>
<keyword evidence="2 5" id="KW-0812">Transmembrane</keyword>
<comment type="caution">
    <text evidence="7">The sequence shown here is derived from an EMBL/GenBank/DDBJ whole genome shotgun (WGS) entry which is preliminary data.</text>
</comment>
<evidence type="ECO:0000313" key="7">
    <source>
        <dbReference type="EMBL" id="GAG68183.1"/>
    </source>
</evidence>
<name>X1A5V7_9ZZZZ</name>
<organism evidence="7">
    <name type="scientific">marine sediment metagenome</name>
    <dbReference type="NCBI Taxonomy" id="412755"/>
    <lineage>
        <taxon>unclassified sequences</taxon>
        <taxon>metagenomes</taxon>
        <taxon>ecological metagenomes</taxon>
    </lineage>
</organism>
<feature type="domain" description="ABC transmembrane type-1" evidence="6">
    <location>
        <begin position="143"/>
        <end position="339"/>
    </location>
</feature>
<evidence type="ECO:0000256" key="3">
    <source>
        <dbReference type="ARBA" id="ARBA00022989"/>
    </source>
</evidence>